<evidence type="ECO:0000313" key="3">
    <source>
        <dbReference type="EMBL" id="BAM01950.1"/>
    </source>
</evidence>
<evidence type="ECO:0000259" key="2">
    <source>
        <dbReference type="Pfam" id="PF01850"/>
    </source>
</evidence>
<dbReference type="KEGG" id="cap:CLDAP_39100"/>
<name>I0I9L2_CALAS</name>
<keyword evidence="1" id="KW-0460">Magnesium</keyword>
<gene>
    <name evidence="3" type="ordered locus">CLDAP_39100</name>
</gene>
<dbReference type="PANTHER" id="PTHR35901:SF1">
    <property type="entry name" value="EXONUCLEASE VAPC9"/>
    <property type="match status" value="1"/>
</dbReference>
<dbReference type="PANTHER" id="PTHR35901">
    <property type="entry name" value="RIBONUCLEASE VAPC3"/>
    <property type="match status" value="1"/>
</dbReference>
<evidence type="ECO:0000256" key="1">
    <source>
        <dbReference type="ARBA" id="ARBA00022842"/>
    </source>
</evidence>
<dbReference type="Proteomes" id="UP000007880">
    <property type="component" value="Chromosome"/>
</dbReference>
<dbReference type="InterPro" id="IPR029060">
    <property type="entry name" value="PIN-like_dom_sf"/>
</dbReference>
<dbReference type="InterPro" id="IPR044153">
    <property type="entry name" value="PIN_Pae0151-like"/>
</dbReference>
<sequence length="134" mass="15537">MVLRGFFPDENGHAVAQAIIRAYVQEELNLLAPTLLMYEVTNAILQAVRRHRIDLAKGKEILTTFQDLNIQMIEVSWQRIWELANTYNRSAYDGAYLALAETMESKLVTGDRRLYNAVKDHLPWVLWIEDYAPK</sequence>
<keyword evidence="4" id="KW-1185">Reference proteome</keyword>
<protein>
    <recommendedName>
        <fullName evidence="2">PIN domain-containing protein</fullName>
    </recommendedName>
</protein>
<reference evidence="3 4" key="1">
    <citation type="submission" date="2012-02" db="EMBL/GenBank/DDBJ databases">
        <title>Complete genome sequence of Caldilinea aerophila DSM 14535 (= NBRC 102666).</title>
        <authorList>
            <person name="Oguchi A."/>
            <person name="Hosoyama A."/>
            <person name="Sekine M."/>
            <person name="Fukai R."/>
            <person name="Kato Y."/>
            <person name="Nakamura S."/>
            <person name="Hanada S."/>
            <person name="Yamazaki S."/>
            <person name="Fujita N."/>
        </authorList>
    </citation>
    <scope>NUCLEOTIDE SEQUENCE [LARGE SCALE GENOMIC DNA]</scope>
    <source>
        <strain evidence="4">DSM 14535 / JCM 11387 / NBRC 104270 / STL-6-O1</strain>
    </source>
</reference>
<accession>I0I9L2</accession>
<dbReference type="CDD" id="cd09873">
    <property type="entry name" value="PIN_Pae0151-like"/>
    <property type="match status" value="1"/>
</dbReference>
<dbReference type="STRING" id="926550.CLDAP_39100"/>
<dbReference type="InterPro" id="IPR002716">
    <property type="entry name" value="PIN_dom"/>
</dbReference>
<dbReference type="AlphaFoldDB" id="I0I9L2"/>
<dbReference type="HOGENOM" id="CLU_121774_1_0_0"/>
<feature type="domain" description="PIN" evidence="2">
    <location>
        <begin position="7"/>
        <end position="117"/>
    </location>
</feature>
<dbReference type="Gene3D" id="3.40.50.1010">
    <property type="entry name" value="5'-nuclease"/>
    <property type="match status" value="1"/>
</dbReference>
<organism evidence="3 4">
    <name type="scientific">Caldilinea aerophila (strain DSM 14535 / JCM 11387 / NBRC 104270 / STL-6-O1)</name>
    <dbReference type="NCBI Taxonomy" id="926550"/>
    <lineage>
        <taxon>Bacteria</taxon>
        <taxon>Bacillati</taxon>
        <taxon>Chloroflexota</taxon>
        <taxon>Caldilineae</taxon>
        <taxon>Caldilineales</taxon>
        <taxon>Caldilineaceae</taxon>
        <taxon>Caldilinea</taxon>
    </lineage>
</organism>
<dbReference type="EMBL" id="AP012337">
    <property type="protein sequence ID" value="BAM01950.1"/>
    <property type="molecule type" value="Genomic_DNA"/>
</dbReference>
<dbReference type="Pfam" id="PF01850">
    <property type="entry name" value="PIN"/>
    <property type="match status" value="1"/>
</dbReference>
<evidence type="ECO:0000313" key="4">
    <source>
        <dbReference type="Proteomes" id="UP000007880"/>
    </source>
</evidence>
<dbReference type="InterPro" id="IPR051619">
    <property type="entry name" value="TypeII_TA_RNase_PINc/VapC"/>
</dbReference>
<proteinExistence type="predicted"/>
<dbReference type="eggNOG" id="COG4113">
    <property type="taxonomic scope" value="Bacteria"/>
</dbReference>
<dbReference type="SUPFAM" id="SSF88723">
    <property type="entry name" value="PIN domain-like"/>
    <property type="match status" value="1"/>
</dbReference>